<gene>
    <name evidence="7" type="ORF">ACFQ47_11345</name>
</gene>
<feature type="transmembrane region" description="Helical" evidence="6">
    <location>
        <begin position="6"/>
        <end position="27"/>
    </location>
</feature>
<keyword evidence="5 6" id="KW-0472">Membrane</keyword>
<organism evidence="7 8">
    <name type="scientific">Lacticaseibacillus yichunensis</name>
    <dbReference type="NCBI Taxonomy" id="2486015"/>
    <lineage>
        <taxon>Bacteria</taxon>
        <taxon>Bacillati</taxon>
        <taxon>Bacillota</taxon>
        <taxon>Bacilli</taxon>
        <taxon>Lactobacillales</taxon>
        <taxon>Lactobacillaceae</taxon>
        <taxon>Lacticaseibacillus</taxon>
    </lineage>
</organism>
<proteinExistence type="predicted"/>
<comment type="caution">
    <text evidence="7">The sequence shown here is derived from an EMBL/GenBank/DDBJ whole genome shotgun (WGS) entry which is preliminary data.</text>
</comment>
<dbReference type="Proteomes" id="UP001597192">
    <property type="component" value="Unassembled WGS sequence"/>
</dbReference>
<dbReference type="RefSeq" id="WP_125696141.1">
    <property type="nucleotide sequence ID" value="NZ_JBHTOG010000063.1"/>
</dbReference>
<evidence type="ECO:0000256" key="1">
    <source>
        <dbReference type="ARBA" id="ARBA00004651"/>
    </source>
</evidence>
<keyword evidence="4 6" id="KW-1133">Transmembrane helix</keyword>
<dbReference type="Pfam" id="PF01810">
    <property type="entry name" value="LysE"/>
    <property type="match status" value="1"/>
</dbReference>
<reference evidence="8" key="1">
    <citation type="journal article" date="2019" name="Int. J. Syst. Evol. Microbiol.">
        <title>The Global Catalogue of Microorganisms (GCM) 10K type strain sequencing project: providing services to taxonomists for standard genome sequencing and annotation.</title>
        <authorList>
            <consortium name="The Broad Institute Genomics Platform"/>
            <consortium name="The Broad Institute Genome Sequencing Center for Infectious Disease"/>
            <person name="Wu L."/>
            <person name="Ma J."/>
        </authorList>
    </citation>
    <scope>NUCLEOTIDE SEQUENCE [LARGE SCALE GENOMIC DNA]</scope>
    <source>
        <strain evidence="8">CCM 8947</strain>
    </source>
</reference>
<feature type="transmembrane region" description="Helical" evidence="6">
    <location>
        <begin position="147"/>
        <end position="169"/>
    </location>
</feature>
<dbReference type="PANTHER" id="PTHR30086:SF20">
    <property type="entry name" value="ARGININE EXPORTER PROTEIN ARGO-RELATED"/>
    <property type="match status" value="1"/>
</dbReference>
<evidence type="ECO:0000313" key="7">
    <source>
        <dbReference type="EMBL" id="MFD1433260.1"/>
    </source>
</evidence>
<dbReference type="EMBL" id="JBHTOG010000063">
    <property type="protein sequence ID" value="MFD1433260.1"/>
    <property type="molecule type" value="Genomic_DNA"/>
</dbReference>
<sequence>MVGVYLRGMLVTFALVSSIGMQNIFMFNQAMSQRLRRAFLIAFFVWVADTALTAVAFLGLGSIIASNAVLKVTIMLIGGAVVVWMGWGILRSAHSAQFGNDNQVLTLREAFGEAWIVAFANPQALVDTSVTLGALRSTLTAAQAIPFLLGIITSTAIWFIAITTLIGLLKNRLPRRLLMWVNIISGFIVMGYGVVLIFHAGQAIVGALF</sequence>
<keyword evidence="3 6" id="KW-0812">Transmembrane</keyword>
<keyword evidence="2" id="KW-1003">Cell membrane</keyword>
<feature type="transmembrane region" description="Helical" evidence="6">
    <location>
        <begin position="39"/>
        <end position="64"/>
    </location>
</feature>
<evidence type="ECO:0000256" key="4">
    <source>
        <dbReference type="ARBA" id="ARBA00022989"/>
    </source>
</evidence>
<evidence type="ECO:0000256" key="5">
    <source>
        <dbReference type="ARBA" id="ARBA00023136"/>
    </source>
</evidence>
<evidence type="ECO:0000256" key="3">
    <source>
        <dbReference type="ARBA" id="ARBA00022692"/>
    </source>
</evidence>
<feature type="transmembrane region" description="Helical" evidence="6">
    <location>
        <begin position="70"/>
        <end position="90"/>
    </location>
</feature>
<evidence type="ECO:0000256" key="6">
    <source>
        <dbReference type="SAM" id="Phobius"/>
    </source>
</evidence>
<comment type="subcellular location">
    <subcellularLocation>
        <location evidence="1">Cell membrane</location>
        <topology evidence="1">Multi-pass membrane protein</topology>
    </subcellularLocation>
</comment>
<dbReference type="PANTHER" id="PTHR30086">
    <property type="entry name" value="ARGININE EXPORTER PROTEIN ARGO"/>
    <property type="match status" value="1"/>
</dbReference>
<evidence type="ECO:0000256" key="2">
    <source>
        <dbReference type="ARBA" id="ARBA00022475"/>
    </source>
</evidence>
<protein>
    <submittedName>
        <fullName evidence="7">LysE/ArgO family amino acid transporter</fullName>
    </submittedName>
</protein>
<feature type="transmembrane region" description="Helical" evidence="6">
    <location>
        <begin position="181"/>
        <end position="205"/>
    </location>
</feature>
<evidence type="ECO:0000313" key="8">
    <source>
        <dbReference type="Proteomes" id="UP001597192"/>
    </source>
</evidence>
<accession>A0ABW4CV55</accession>
<dbReference type="InterPro" id="IPR001123">
    <property type="entry name" value="LeuE-type"/>
</dbReference>
<keyword evidence="8" id="KW-1185">Reference proteome</keyword>
<name>A0ABW4CV55_9LACO</name>